<dbReference type="Proteomes" id="UP000626370">
    <property type="component" value="Unassembled WGS sequence"/>
</dbReference>
<comment type="caution">
    <text evidence="1">The sequence shown here is derived from an EMBL/GenBank/DDBJ whole genome shotgun (WGS) entry which is preliminary data.</text>
</comment>
<dbReference type="PANTHER" id="PTHR37943:SF1">
    <property type="entry name" value="PROTEIN VES"/>
    <property type="match status" value="1"/>
</dbReference>
<dbReference type="PANTHER" id="PTHR37943">
    <property type="entry name" value="PROTEIN VES"/>
    <property type="match status" value="1"/>
</dbReference>
<accession>A0ABQ3IHS3</accession>
<dbReference type="SUPFAM" id="SSF51182">
    <property type="entry name" value="RmlC-like cupins"/>
    <property type="match status" value="1"/>
</dbReference>
<gene>
    <name evidence="1" type="ORF">GCM10011501_04210</name>
</gene>
<dbReference type="CDD" id="cd20293">
    <property type="entry name" value="cupin_HutD_N"/>
    <property type="match status" value="1"/>
</dbReference>
<sequence length="222" mass="24852">MYSIKKPEQFITTPWKNGLGETTELAINKGGTLTEFDWRLSMAKVSQDGIFSNFKGYKRQLVLIKGNGIHLIHKHSNSVTQIADDKLEHRLDMAEFDGGNATYGKLLDGDITDFNIITNKEVVKSKVDIIAVSSNYSQLKVRSNSQTRLDTMTIETPDLVFIYNVEGDAYIQINSQANTGKSQLAITPGELFQWTSSINKSLVIQGNNLIIIQLKIEPDKIK</sequence>
<dbReference type="InterPro" id="IPR010282">
    <property type="entry name" value="Uncharacterised_HutD/Ves"/>
</dbReference>
<keyword evidence="2" id="KW-1185">Reference proteome</keyword>
<evidence type="ECO:0000313" key="2">
    <source>
        <dbReference type="Proteomes" id="UP000626370"/>
    </source>
</evidence>
<dbReference type="EMBL" id="BNAH01000001">
    <property type="protein sequence ID" value="GHE79356.1"/>
    <property type="molecule type" value="Genomic_DNA"/>
</dbReference>
<dbReference type="RefSeq" id="WP_189376415.1">
    <property type="nucleotide sequence ID" value="NZ_BNAH01000001.1"/>
</dbReference>
<organism evidence="1 2">
    <name type="scientific">Thalassotalea profundi</name>
    <dbReference type="NCBI Taxonomy" id="2036687"/>
    <lineage>
        <taxon>Bacteria</taxon>
        <taxon>Pseudomonadati</taxon>
        <taxon>Pseudomonadota</taxon>
        <taxon>Gammaproteobacteria</taxon>
        <taxon>Alteromonadales</taxon>
        <taxon>Colwelliaceae</taxon>
        <taxon>Thalassotalea</taxon>
    </lineage>
</organism>
<evidence type="ECO:0000313" key="1">
    <source>
        <dbReference type="EMBL" id="GHE79356.1"/>
    </source>
</evidence>
<dbReference type="Gene3D" id="2.60.120.10">
    <property type="entry name" value="Jelly Rolls"/>
    <property type="match status" value="1"/>
</dbReference>
<proteinExistence type="predicted"/>
<protein>
    <recommendedName>
        <fullName evidence="3">HutD family protein</fullName>
    </recommendedName>
</protein>
<dbReference type="Pfam" id="PF05962">
    <property type="entry name" value="HutD"/>
    <property type="match status" value="1"/>
</dbReference>
<dbReference type="InterPro" id="IPR014710">
    <property type="entry name" value="RmlC-like_jellyroll"/>
</dbReference>
<evidence type="ECO:0008006" key="3">
    <source>
        <dbReference type="Google" id="ProtNLM"/>
    </source>
</evidence>
<name>A0ABQ3IHS3_9GAMM</name>
<reference evidence="2" key="1">
    <citation type="journal article" date="2019" name="Int. J. Syst. Evol. Microbiol.">
        <title>The Global Catalogue of Microorganisms (GCM) 10K type strain sequencing project: providing services to taxonomists for standard genome sequencing and annotation.</title>
        <authorList>
            <consortium name="The Broad Institute Genomics Platform"/>
            <consortium name="The Broad Institute Genome Sequencing Center for Infectious Disease"/>
            <person name="Wu L."/>
            <person name="Ma J."/>
        </authorList>
    </citation>
    <scope>NUCLEOTIDE SEQUENCE [LARGE SCALE GENOMIC DNA]</scope>
    <source>
        <strain evidence="2">CGMCC 1.15922</strain>
    </source>
</reference>
<dbReference type="InterPro" id="IPR011051">
    <property type="entry name" value="RmlC_Cupin_sf"/>
</dbReference>